<dbReference type="InterPro" id="IPR000330">
    <property type="entry name" value="SNF2_N"/>
</dbReference>
<keyword evidence="1" id="KW-0547">Nucleotide-binding</keyword>
<dbReference type="SUPFAM" id="SSF52540">
    <property type="entry name" value="P-loop containing nucleoside triphosphate hydrolases"/>
    <property type="match status" value="1"/>
</dbReference>
<evidence type="ECO:0000259" key="4">
    <source>
        <dbReference type="Pfam" id="PF00176"/>
    </source>
</evidence>
<keyword evidence="3" id="KW-0067">ATP-binding</keyword>
<gene>
    <name evidence="5" type="ORF">L915_19476</name>
</gene>
<feature type="domain" description="SNF2 N-terminal" evidence="4">
    <location>
        <begin position="93"/>
        <end position="171"/>
    </location>
</feature>
<proteinExistence type="predicted"/>
<dbReference type="Gene3D" id="3.40.50.10810">
    <property type="entry name" value="Tandem AAA-ATPase domain"/>
    <property type="match status" value="1"/>
</dbReference>
<accession>W2FU71</accession>
<dbReference type="GO" id="GO:0008094">
    <property type="term" value="F:ATP-dependent activity, acting on DNA"/>
    <property type="evidence" value="ECO:0007669"/>
    <property type="project" value="TreeGrafter"/>
</dbReference>
<keyword evidence="2" id="KW-0378">Hydrolase</keyword>
<dbReference type="GO" id="GO:0005524">
    <property type="term" value="F:ATP binding"/>
    <property type="evidence" value="ECO:0007669"/>
    <property type="project" value="UniProtKB-KW"/>
</dbReference>
<dbReference type="InterPro" id="IPR038718">
    <property type="entry name" value="SNF2-like_sf"/>
</dbReference>
<dbReference type="Pfam" id="PF00176">
    <property type="entry name" value="SNF2-rel_dom"/>
    <property type="match status" value="1"/>
</dbReference>
<dbReference type="InterPro" id="IPR027417">
    <property type="entry name" value="P-loop_NTPase"/>
</dbReference>
<dbReference type="AlphaFoldDB" id="W2FU71"/>
<dbReference type="GO" id="GO:0005634">
    <property type="term" value="C:nucleus"/>
    <property type="evidence" value="ECO:0007669"/>
    <property type="project" value="TreeGrafter"/>
</dbReference>
<evidence type="ECO:0000256" key="3">
    <source>
        <dbReference type="ARBA" id="ARBA00022840"/>
    </source>
</evidence>
<dbReference type="InterPro" id="IPR050628">
    <property type="entry name" value="SNF2_RAD54_helicase_TF"/>
</dbReference>
<evidence type="ECO:0000256" key="1">
    <source>
        <dbReference type="ARBA" id="ARBA00022741"/>
    </source>
</evidence>
<dbReference type="EMBL" id="KI689272">
    <property type="protein sequence ID" value="ETK73605.1"/>
    <property type="molecule type" value="Genomic_DNA"/>
</dbReference>
<name>W2FU71_PHYNI</name>
<dbReference type="VEuPathDB" id="FungiDB:PPTG_24237"/>
<dbReference type="PANTHER" id="PTHR45626">
    <property type="entry name" value="TRANSCRIPTION TERMINATION FACTOR 2-RELATED"/>
    <property type="match status" value="1"/>
</dbReference>
<organism evidence="5">
    <name type="scientific">Phytophthora nicotianae</name>
    <name type="common">Potato buckeye rot agent</name>
    <name type="synonym">Phytophthora parasitica</name>
    <dbReference type="NCBI Taxonomy" id="4792"/>
    <lineage>
        <taxon>Eukaryota</taxon>
        <taxon>Sar</taxon>
        <taxon>Stramenopiles</taxon>
        <taxon>Oomycota</taxon>
        <taxon>Peronosporomycetes</taxon>
        <taxon>Peronosporales</taxon>
        <taxon>Peronosporaceae</taxon>
        <taxon>Phytophthora</taxon>
    </lineage>
</organism>
<dbReference type="GO" id="GO:0016787">
    <property type="term" value="F:hydrolase activity"/>
    <property type="evidence" value="ECO:0007669"/>
    <property type="project" value="UniProtKB-KW"/>
</dbReference>
<reference evidence="5" key="1">
    <citation type="submission" date="2013-11" db="EMBL/GenBank/DDBJ databases">
        <title>The Genome Sequence of Phytophthora parasitica CJ02B3.</title>
        <authorList>
            <consortium name="The Broad Institute Genomics Platform"/>
            <person name="Russ C."/>
            <person name="Tyler B."/>
            <person name="Panabieres F."/>
            <person name="Shan W."/>
            <person name="Tripathy S."/>
            <person name="Grunwald N."/>
            <person name="Machado M."/>
            <person name="Johnson C.S."/>
            <person name="Arredondo F."/>
            <person name="Hong C."/>
            <person name="Coffey M."/>
            <person name="Young S.K."/>
            <person name="Zeng Q."/>
            <person name="Gargeya S."/>
            <person name="Fitzgerald M."/>
            <person name="Abouelleil A."/>
            <person name="Alvarado L."/>
            <person name="Chapman S.B."/>
            <person name="Gainer-Dewar J."/>
            <person name="Goldberg J."/>
            <person name="Griggs A."/>
            <person name="Gujja S."/>
            <person name="Hansen M."/>
            <person name="Howarth C."/>
            <person name="Imamovic A."/>
            <person name="Ireland A."/>
            <person name="Larimer J."/>
            <person name="McCowan C."/>
            <person name="Murphy C."/>
            <person name="Pearson M."/>
            <person name="Poon T.W."/>
            <person name="Priest M."/>
            <person name="Roberts A."/>
            <person name="Saif S."/>
            <person name="Shea T."/>
            <person name="Sykes S."/>
            <person name="Wortman J."/>
            <person name="Nusbaum C."/>
            <person name="Birren B."/>
        </authorList>
    </citation>
    <scope>NUCLEOTIDE SEQUENCE [LARGE SCALE GENOMIC DNA]</scope>
    <source>
        <strain evidence="5">CJ02B3</strain>
    </source>
</reference>
<dbReference type="PANTHER" id="PTHR45626:SF14">
    <property type="entry name" value="ATP-DEPENDENT DNA HELICASE (EUROFUNG)"/>
    <property type="match status" value="1"/>
</dbReference>
<evidence type="ECO:0000313" key="5">
    <source>
        <dbReference type="EMBL" id="ETK73605.1"/>
    </source>
</evidence>
<sequence length="236" mass="26902">MEAETERYSPPTIRRTSWIRDLSTSGISTNTSQASPNELDSLVPLKVELLEPSPNRGLNLPDVYRCSTARIQAARPDLHSEDVTGLKFKLFEHQRRGLSWMNKREHDVLWDTLLLHPFSVPDIDCENDRQLEAEFSDLVYDVCGGMLCDEPGLGNTITMLALILLTKWKSTKKNLPVRVDPPTSHTKQPLICDHLIKIVCSELRTCRNRPQPSLWLLMPSLNTGRSKLECTLWIKD</sequence>
<evidence type="ECO:0000256" key="2">
    <source>
        <dbReference type="ARBA" id="ARBA00022801"/>
    </source>
</evidence>
<dbReference type="Proteomes" id="UP000053236">
    <property type="component" value="Unassembled WGS sequence"/>
</dbReference>
<dbReference type="GO" id="GO:0006281">
    <property type="term" value="P:DNA repair"/>
    <property type="evidence" value="ECO:0007669"/>
    <property type="project" value="TreeGrafter"/>
</dbReference>
<protein>
    <recommendedName>
        <fullName evidence="4">SNF2 N-terminal domain-containing protein</fullName>
    </recommendedName>
</protein>